<dbReference type="AlphaFoldDB" id="A0AAE4I5C1"/>
<sequence>MEAVKNKKRDRTGEKYGEFTIIQATDNDKEWLARCSCGKERIVKNKDMSSLTHCNSCAARIRAAKRKGQSKKPKKDKFTEMQNWMSPKMSKFKTDFFYTIEDDRFHELVVGKLINEYRHTAAFEIINYHESDKATLREQNFRILVAKKKATKMMS</sequence>
<comment type="caution">
    <text evidence="1">The sequence shown here is derived from an EMBL/GenBank/DDBJ whole genome shotgun (WGS) entry which is preliminary data.</text>
</comment>
<organism evidence="1 2">
    <name type="scientific">Enterococcus pseudoavium</name>
    <dbReference type="NCBI Taxonomy" id="44007"/>
    <lineage>
        <taxon>Bacteria</taxon>
        <taxon>Bacillati</taxon>
        <taxon>Bacillota</taxon>
        <taxon>Bacilli</taxon>
        <taxon>Lactobacillales</taxon>
        <taxon>Enterococcaceae</taxon>
        <taxon>Enterococcus</taxon>
    </lineage>
</organism>
<dbReference type="EMBL" id="JARQAI010000059">
    <property type="protein sequence ID" value="MDT2738300.1"/>
    <property type="molecule type" value="Genomic_DNA"/>
</dbReference>
<dbReference type="RefSeq" id="WP_311797658.1">
    <property type="nucleotide sequence ID" value="NZ_JARQAI010000059.1"/>
</dbReference>
<gene>
    <name evidence="1" type="ORF">P7H00_14435</name>
</gene>
<reference evidence="1" key="1">
    <citation type="submission" date="2023-03" db="EMBL/GenBank/DDBJ databases">
        <authorList>
            <person name="Shen W."/>
            <person name="Cai J."/>
        </authorList>
    </citation>
    <scope>NUCLEOTIDE SEQUENCE</scope>
    <source>
        <strain evidence="1">P69-2</strain>
    </source>
</reference>
<proteinExistence type="predicted"/>
<evidence type="ECO:0000313" key="2">
    <source>
        <dbReference type="Proteomes" id="UP001180842"/>
    </source>
</evidence>
<accession>A0AAE4I5C1</accession>
<protein>
    <submittedName>
        <fullName evidence="1">Uncharacterized protein</fullName>
    </submittedName>
</protein>
<name>A0AAE4I5C1_9ENTE</name>
<dbReference type="Proteomes" id="UP001180842">
    <property type="component" value="Unassembled WGS sequence"/>
</dbReference>
<evidence type="ECO:0000313" key="1">
    <source>
        <dbReference type="EMBL" id="MDT2738300.1"/>
    </source>
</evidence>